<feature type="chain" id="PRO_5046067994" evidence="3">
    <location>
        <begin position="18"/>
        <end position="1056"/>
    </location>
</feature>
<evidence type="ECO:0000256" key="2">
    <source>
        <dbReference type="SAM" id="Phobius"/>
    </source>
</evidence>
<proteinExistence type="predicted"/>
<dbReference type="EMBL" id="JARBJD010000040">
    <property type="protein sequence ID" value="KAK2958183.1"/>
    <property type="molecule type" value="Genomic_DNA"/>
</dbReference>
<name>A0ABQ9Y363_9EUKA</name>
<sequence length="1056" mass="115888">MFLFYLTFVRSLFTADTSTPKLSGPDNYNSRPFLDAWAYSVFEVWRSIGNSDKGNYTGYKSLVPVILPFVKDFLPTSGANHEVNDTPIQLDPLDIDFDHFSYPHSVQSAFKANFILGLDMNAFIGLIIATCCSFLLLLLLWIGLIVYHCCWCCAQCCQCCAKCCNCCCRCCRVQKPCCTCGCWTEEGGKPCYKHLTRICYTVVSLFLVFAIVLSCVSFFRIPYLMQDLGTSIEGLEGLAKDLVKALKDTSTTSNDDNTTGNILTSVLDDIVGRVTDLLDEVLDVILNDDIKGIKTTLNGAITTIKDAFPSILSSFDHFPDAIMYGVEDIALVSGLENITTFKVNCTGKLPSSHTSENDLYDYAITDIALTPALSQSDLDRFVWIHEFVRQSAQNYTSLDDLLDPVNTAITNTGTIITAQVDSLISLIDRIHAHLTMILNEYIALDMLNAALTPISDAKTMMTELKDNITDILKPIDPTDAGGLDTIFAGTAAMKKMMDLSYCLVREAGLVSPDDPPSSTDLLDPLVKPVLYGDIKQLASYDTAHDYIVPIDWLDENFVDAFETLDSNFKSKIMSDTSTSWFNLNPLQTAQGRNSESYSNDDPLVNAIKTQIEGISQTIDPSMIPIDFDTILADVDAMLADLKSMIAGTVEGVGDMIDPLIDSADTQIDSLITMLKSLYNSNIAEGVIPTIIQAVCFSLGGIFVVVAVFQLLGVLESFCCPRSCCLGCCICGEQFIFILFGLILLLLAIVACIFTEAMNLVFSNNKDYGLVAALGHDNNTLNGLASFVNGMNPMAGTIPLALTGQNINDTLWYYFFPSTYKKEKGAASKGMVNVDSLFVEMNTAHTATAKAQADSHSNEEAMANPLMDVVSTLLTDMDLIGLLSSFIPDGITLGPTLTAELEETLDLVVGDVNGLLSKLLSGTGMLSSKLTTDIFALLDPVTVTLPRILMQIYLSLFLVLIILPFHTALLSIGRTYWVKFEEEEIEDESKDDSEEMTEESEYESQEVADVVSLDGNNFANEDPAVTYGNAKRNPQFGRAPPQQQNRIFQNEYTGYVY</sequence>
<evidence type="ECO:0000313" key="4">
    <source>
        <dbReference type="EMBL" id="KAK2958183.1"/>
    </source>
</evidence>
<keyword evidence="2" id="KW-0812">Transmembrane</keyword>
<evidence type="ECO:0000256" key="3">
    <source>
        <dbReference type="SAM" id="SignalP"/>
    </source>
</evidence>
<keyword evidence="5" id="KW-1185">Reference proteome</keyword>
<feature type="region of interest" description="Disordered" evidence="1">
    <location>
        <begin position="1020"/>
        <end position="1042"/>
    </location>
</feature>
<reference evidence="4 5" key="1">
    <citation type="journal article" date="2022" name="bioRxiv">
        <title>Genomics of Preaxostyla Flagellates Illuminates Evolutionary Transitions and the Path Towards Mitochondrial Loss.</title>
        <authorList>
            <person name="Novak L.V.F."/>
            <person name="Treitli S.C."/>
            <person name="Pyrih J."/>
            <person name="Halakuc P."/>
            <person name="Pipaliya S.V."/>
            <person name="Vacek V."/>
            <person name="Brzon O."/>
            <person name="Soukal P."/>
            <person name="Eme L."/>
            <person name="Dacks J.B."/>
            <person name="Karnkowska A."/>
            <person name="Elias M."/>
            <person name="Hampl V."/>
        </authorList>
    </citation>
    <scope>NUCLEOTIDE SEQUENCE [LARGE SCALE GENOMIC DNA]</scope>
    <source>
        <strain evidence="4">NAU3</strain>
        <tissue evidence="4">Gut</tissue>
    </source>
</reference>
<dbReference type="Proteomes" id="UP001281761">
    <property type="component" value="Unassembled WGS sequence"/>
</dbReference>
<feature type="transmembrane region" description="Helical" evidence="2">
    <location>
        <begin position="951"/>
        <end position="971"/>
    </location>
</feature>
<evidence type="ECO:0000313" key="5">
    <source>
        <dbReference type="Proteomes" id="UP001281761"/>
    </source>
</evidence>
<feature type="transmembrane region" description="Helical" evidence="2">
    <location>
        <begin position="122"/>
        <end position="147"/>
    </location>
</feature>
<feature type="transmembrane region" description="Helical" evidence="2">
    <location>
        <begin position="734"/>
        <end position="757"/>
    </location>
</feature>
<organism evidence="4 5">
    <name type="scientific">Blattamonas nauphoetae</name>
    <dbReference type="NCBI Taxonomy" id="2049346"/>
    <lineage>
        <taxon>Eukaryota</taxon>
        <taxon>Metamonada</taxon>
        <taxon>Preaxostyla</taxon>
        <taxon>Oxymonadida</taxon>
        <taxon>Blattamonas</taxon>
    </lineage>
</organism>
<protein>
    <submittedName>
        <fullName evidence="4">Uncharacterized protein</fullName>
    </submittedName>
</protein>
<keyword evidence="2" id="KW-0472">Membrane</keyword>
<feature type="transmembrane region" description="Helical" evidence="2">
    <location>
        <begin position="198"/>
        <end position="219"/>
    </location>
</feature>
<feature type="signal peptide" evidence="3">
    <location>
        <begin position="1"/>
        <end position="17"/>
    </location>
</feature>
<feature type="region of interest" description="Disordered" evidence="1">
    <location>
        <begin position="986"/>
        <end position="1005"/>
    </location>
</feature>
<comment type="caution">
    <text evidence="4">The sequence shown here is derived from an EMBL/GenBank/DDBJ whole genome shotgun (WGS) entry which is preliminary data.</text>
</comment>
<keyword evidence="3" id="KW-0732">Signal</keyword>
<keyword evidence="2" id="KW-1133">Transmembrane helix</keyword>
<evidence type="ECO:0000256" key="1">
    <source>
        <dbReference type="SAM" id="MobiDB-lite"/>
    </source>
</evidence>
<gene>
    <name evidence="4" type="ORF">BLNAU_6887</name>
</gene>
<feature type="transmembrane region" description="Helical" evidence="2">
    <location>
        <begin position="690"/>
        <end position="714"/>
    </location>
</feature>
<accession>A0ABQ9Y363</accession>